<gene>
    <name evidence="12" type="ORF">STCU_01309</name>
    <name evidence="11" type="ORF">STCU_07445</name>
</gene>
<dbReference type="GO" id="GO:0004493">
    <property type="term" value="F:methylmalonyl-CoA epimerase activity"/>
    <property type="evidence" value="ECO:0007669"/>
    <property type="project" value="UniProtKB-EC"/>
</dbReference>
<comment type="caution">
    <text evidence="11">The sequence shown here is derived from an EMBL/GenBank/DDBJ whole genome shotgun (WGS) entry which is preliminary data.</text>
</comment>
<protein>
    <recommendedName>
        <fullName evidence="8">Methylmalonyl-CoA epimerase, mitochondrial</fullName>
        <ecNumber evidence="7">5.1.99.1</ecNumber>
    </recommendedName>
    <alternativeName>
        <fullName evidence="9">DL-methylmalonyl-CoA racemase</fullName>
    </alternativeName>
</protein>
<dbReference type="PANTHER" id="PTHR43048">
    <property type="entry name" value="METHYLMALONYL-COA EPIMERASE"/>
    <property type="match status" value="1"/>
</dbReference>
<dbReference type="InterPro" id="IPR029068">
    <property type="entry name" value="Glyas_Bleomycin-R_OHBP_Dase"/>
</dbReference>
<dbReference type="Pfam" id="PF13669">
    <property type="entry name" value="Glyoxalase_4"/>
    <property type="match status" value="1"/>
</dbReference>
<dbReference type="CDD" id="cd07249">
    <property type="entry name" value="MMCE"/>
    <property type="match status" value="1"/>
</dbReference>
<evidence type="ECO:0000256" key="6">
    <source>
        <dbReference type="ARBA" id="ARBA00053742"/>
    </source>
</evidence>
<dbReference type="PANTHER" id="PTHR43048:SF3">
    <property type="entry name" value="METHYLMALONYL-COA EPIMERASE, MITOCHONDRIAL"/>
    <property type="match status" value="1"/>
</dbReference>
<reference evidence="11 13" key="1">
    <citation type="journal article" date="2013" name="PLoS ONE">
        <title>Predicting the Proteins of Angomonas deanei, Strigomonas culicis and Their Respective Endosymbionts Reveals New Aspects of the Trypanosomatidae Family.</title>
        <authorList>
            <person name="Motta M.C."/>
            <person name="Martins A.C."/>
            <person name="de Souza S.S."/>
            <person name="Catta-Preta C.M."/>
            <person name="Silva R."/>
            <person name="Klein C.C."/>
            <person name="de Almeida L.G."/>
            <person name="de Lima Cunha O."/>
            <person name="Ciapina L.P."/>
            <person name="Brocchi M."/>
            <person name="Colabardini A.C."/>
            <person name="de Araujo Lima B."/>
            <person name="Machado C.R."/>
            <person name="de Almeida Soares C.M."/>
            <person name="Probst C.M."/>
            <person name="de Menezes C.B."/>
            <person name="Thompson C.E."/>
            <person name="Bartholomeu D.C."/>
            <person name="Gradia D.F."/>
            <person name="Pavoni D.P."/>
            <person name="Grisard E.C."/>
            <person name="Fantinatti-Garboggini F."/>
            <person name="Marchini F.K."/>
            <person name="Rodrigues-Luiz G.F."/>
            <person name="Wagner G."/>
            <person name="Goldman G.H."/>
            <person name="Fietto J.L."/>
            <person name="Elias M.C."/>
            <person name="Goldman M.H."/>
            <person name="Sagot M.F."/>
            <person name="Pereira M."/>
            <person name="Stoco P.H."/>
            <person name="de Mendonca-Neto R.P."/>
            <person name="Teixeira S.M."/>
            <person name="Maciel T.E."/>
            <person name="de Oliveira Mendes T.A."/>
            <person name="Urmenyi T.P."/>
            <person name="de Souza W."/>
            <person name="Schenkman S."/>
            <person name="de Vasconcelos A.T."/>
        </authorList>
    </citation>
    <scope>NUCLEOTIDE SEQUENCE [LARGE SCALE GENOMIC DNA]</scope>
</reference>
<evidence type="ECO:0000256" key="5">
    <source>
        <dbReference type="ARBA" id="ARBA00050406"/>
    </source>
</evidence>
<reference evidence="11" key="2">
    <citation type="submission" date="2013-03" db="EMBL/GenBank/DDBJ databases">
        <authorList>
            <person name="Motta M.C.M."/>
            <person name="Martins A.C.A."/>
            <person name="Preta C.M.C.C."/>
            <person name="Silva R."/>
            <person name="de Souza S.S."/>
            <person name="Klein C.C."/>
            <person name="de Almeida L.G.P."/>
            <person name="Cunha O.L."/>
            <person name="Colabardini A.C."/>
            <person name="Lima B.A."/>
            <person name="Machado C.R."/>
            <person name="Soares C.M.A."/>
            <person name="de Menezes C.B.A."/>
            <person name="Bartolomeu D.C."/>
            <person name="Grisard E.C."/>
            <person name="Fantinatti-Garboggini F."/>
            <person name="Rodrigues-Luiz G.F."/>
            <person name="Wagner G."/>
            <person name="Goldman G.H."/>
            <person name="Fietto J.L.R."/>
            <person name="Ciapina L.P."/>
            <person name="Brocchi M."/>
            <person name="Elias M.C."/>
            <person name="Goldman M.H.S."/>
            <person name="Sagot M.-F."/>
            <person name="Pereira M."/>
            <person name="Stoco P.H."/>
            <person name="Teixeira S.M.R."/>
            <person name="de Mendonca-Neto R.P."/>
            <person name="Maciel T.E.F."/>
            <person name="Mendes T.A.O."/>
            <person name="Urmenyi T.P."/>
            <person name="Teixeira M.M.G."/>
            <person name="de Camargo E.F.P."/>
            <person name="de Sousa W."/>
            <person name="Schenkman S."/>
            <person name="de Vasconcelos A.T.R."/>
        </authorList>
    </citation>
    <scope>NUCLEOTIDE SEQUENCE</scope>
</reference>
<dbReference type="EMBL" id="ATMH01001309">
    <property type="protein sequence ID" value="EPY34793.1"/>
    <property type="molecule type" value="Genomic_DNA"/>
</dbReference>
<dbReference type="EC" id="5.1.99.1" evidence="7"/>
<dbReference type="InterPro" id="IPR051785">
    <property type="entry name" value="MMCE/EMCE_epimerase"/>
</dbReference>
<dbReference type="OrthoDB" id="16820at2759"/>
<keyword evidence="2" id="KW-0479">Metal-binding</keyword>
<dbReference type="InterPro" id="IPR017515">
    <property type="entry name" value="MeMalonyl-CoA_epimerase"/>
</dbReference>
<keyword evidence="13" id="KW-1185">Reference proteome</keyword>
<name>S9TZ50_9TRYP</name>
<keyword evidence="4" id="KW-0170">Cobalt</keyword>
<evidence type="ECO:0000256" key="4">
    <source>
        <dbReference type="ARBA" id="ARBA00023285"/>
    </source>
</evidence>
<dbReference type="Proteomes" id="UP000015354">
    <property type="component" value="Unassembled WGS sequence"/>
</dbReference>
<accession>S9TZ50</accession>
<dbReference type="PROSITE" id="PS51819">
    <property type="entry name" value="VOC"/>
    <property type="match status" value="1"/>
</dbReference>
<comment type="function">
    <text evidence="6">Methylmalonyl-CoA epimerase involved in propionyl-CoA metabolism.</text>
</comment>
<dbReference type="Gene3D" id="3.10.180.10">
    <property type="entry name" value="2,3-Dihydroxybiphenyl 1,2-Dioxygenase, domain 1"/>
    <property type="match status" value="1"/>
</dbReference>
<dbReference type="InterPro" id="IPR037523">
    <property type="entry name" value="VOC_core"/>
</dbReference>
<evidence type="ECO:0000256" key="7">
    <source>
        <dbReference type="ARBA" id="ARBA00066411"/>
    </source>
</evidence>
<evidence type="ECO:0000313" key="12">
    <source>
        <dbReference type="EMBL" id="EPY34793.1"/>
    </source>
</evidence>
<comment type="similarity">
    <text evidence="1">Belongs to the methylmalonyl-CoA epimerase family.</text>
</comment>
<comment type="catalytic activity">
    <reaction evidence="5">
        <text>(R)-methylmalonyl-CoA = (S)-methylmalonyl-CoA</text>
        <dbReference type="Rhea" id="RHEA:20553"/>
        <dbReference type="ChEBI" id="CHEBI:57326"/>
        <dbReference type="ChEBI" id="CHEBI:57327"/>
        <dbReference type="EC" id="5.1.99.1"/>
    </reaction>
    <physiologicalReaction direction="right-to-left" evidence="5">
        <dbReference type="Rhea" id="RHEA:20555"/>
    </physiologicalReaction>
</comment>
<dbReference type="GO" id="GO:0005739">
    <property type="term" value="C:mitochondrion"/>
    <property type="evidence" value="ECO:0007669"/>
    <property type="project" value="TreeGrafter"/>
</dbReference>
<dbReference type="EMBL" id="ATMH01007445">
    <property type="protein sequence ID" value="EPY23812.1"/>
    <property type="molecule type" value="Genomic_DNA"/>
</dbReference>
<dbReference type="NCBIfam" id="TIGR03081">
    <property type="entry name" value="metmalonyl_epim"/>
    <property type="match status" value="1"/>
</dbReference>
<dbReference type="FunFam" id="3.10.180.10:FF:000003">
    <property type="entry name" value="Methylmalonyl-CoA epimerase, mitochondrial"/>
    <property type="match status" value="1"/>
</dbReference>
<evidence type="ECO:0000313" key="13">
    <source>
        <dbReference type="Proteomes" id="UP000015354"/>
    </source>
</evidence>
<sequence>MLRRTSSFFMAGLSNLGRINHVAIAVPADQDIVQAAAMYKNLFGVNVSEPKEQKEHGVTTVFVEMPNTKLEFLHPIGDKSPIAGFLEKNKMGGMHHICIETPDIAASIAKCKASNIRTLSAQTKIGAHGNPVIFLHPKDCGGVLVELEEVKPQ</sequence>
<evidence type="ECO:0000256" key="8">
    <source>
        <dbReference type="ARBA" id="ARBA00071337"/>
    </source>
</evidence>
<evidence type="ECO:0000256" key="1">
    <source>
        <dbReference type="ARBA" id="ARBA00009308"/>
    </source>
</evidence>
<evidence type="ECO:0000313" key="11">
    <source>
        <dbReference type="EMBL" id="EPY23812.1"/>
    </source>
</evidence>
<dbReference type="GO" id="GO:0046872">
    <property type="term" value="F:metal ion binding"/>
    <property type="evidence" value="ECO:0007669"/>
    <property type="project" value="UniProtKB-KW"/>
</dbReference>
<organism evidence="11 13">
    <name type="scientific">Strigomonas culicis</name>
    <dbReference type="NCBI Taxonomy" id="28005"/>
    <lineage>
        <taxon>Eukaryota</taxon>
        <taxon>Discoba</taxon>
        <taxon>Euglenozoa</taxon>
        <taxon>Kinetoplastea</taxon>
        <taxon>Metakinetoplastina</taxon>
        <taxon>Trypanosomatida</taxon>
        <taxon>Trypanosomatidae</taxon>
        <taxon>Strigomonadinae</taxon>
        <taxon>Strigomonas</taxon>
    </lineage>
</organism>
<dbReference type="GO" id="GO:0046491">
    <property type="term" value="P:L-methylmalonyl-CoA metabolic process"/>
    <property type="evidence" value="ECO:0007669"/>
    <property type="project" value="TreeGrafter"/>
</dbReference>
<evidence type="ECO:0000256" key="9">
    <source>
        <dbReference type="ARBA" id="ARBA00081771"/>
    </source>
</evidence>
<feature type="domain" description="VOC" evidence="10">
    <location>
        <begin position="18"/>
        <end position="150"/>
    </location>
</feature>
<evidence type="ECO:0000259" key="10">
    <source>
        <dbReference type="PROSITE" id="PS51819"/>
    </source>
</evidence>
<keyword evidence="3" id="KW-0413">Isomerase</keyword>
<dbReference type="SUPFAM" id="SSF54593">
    <property type="entry name" value="Glyoxalase/Bleomycin resistance protein/Dihydroxybiphenyl dioxygenase"/>
    <property type="match status" value="1"/>
</dbReference>
<evidence type="ECO:0000256" key="2">
    <source>
        <dbReference type="ARBA" id="ARBA00022723"/>
    </source>
</evidence>
<proteinExistence type="inferred from homology"/>
<evidence type="ECO:0000256" key="3">
    <source>
        <dbReference type="ARBA" id="ARBA00023235"/>
    </source>
</evidence>
<dbReference type="AlphaFoldDB" id="S9TZ50"/>